<proteinExistence type="predicted"/>
<evidence type="ECO:0000259" key="1">
    <source>
        <dbReference type="PROSITE" id="PS50943"/>
    </source>
</evidence>
<gene>
    <name evidence="2" type="ORF">C6Y53_16195</name>
</gene>
<dbReference type="SUPFAM" id="SSF47413">
    <property type="entry name" value="lambda repressor-like DNA-binding domains"/>
    <property type="match status" value="1"/>
</dbReference>
<dbReference type="SMART" id="SM00530">
    <property type="entry name" value="HTH_XRE"/>
    <property type="match status" value="1"/>
</dbReference>
<feature type="domain" description="HTH cro/C1-type" evidence="1">
    <location>
        <begin position="15"/>
        <end position="59"/>
    </location>
</feature>
<sequence length="256" mass="29526">MFGRNLRRLARDYPSISELARRLDVNRTQFNRYLSGESFPRPDVLDRICRFFDIDARVLLEPVETIVDRGRVLRGPVLAGFAGAALAGVTEDRLPGGFYRYSRNSYVSMRNCITGIVTVFRRGGDTYLRGYEPRDAVRQQGLRLTSDTREFRGYVCRDDDGVYMVISRRRGRTPQFYYLAPVTSLAHNFWLGYAARTARETSTDRRVTRLVFEHLGKSLATDRERIMTAARSSGLSRNIDLPTFHRRLLQADHPFQ</sequence>
<dbReference type="PROSITE" id="PS50943">
    <property type="entry name" value="HTH_CROC1"/>
    <property type="match status" value="1"/>
</dbReference>
<protein>
    <submittedName>
        <fullName evidence="2">Helix-turn-helix transcriptional regulator</fullName>
    </submittedName>
</protein>
<dbReference type="EMBL" id="CP027665">
    <property type="protein sequence ID" value="AVO39101.1"/>
    <property type="molecule type" value="Genomic_DNA"/>
</dbReference>
<dbReference type="InterPro" id="IPR010982">
    <property type="entry name" value="Lambda_DNA-bd_dom_sf"/>
</dbReference>
<dbReference type="Proteomes" id="UP000237655">
    <property type="component" value="Chromosome"/>
</dbReference>
<dbReference type="CDD" id="cd00093">
    <property type="entry name" value="HTH_XRE"/>
    <property type="match status" value="1"/>
</dbReference>
<evidence type="ECO:0000313" key="3">
    <source>
        <dbReference type="Proteomes" id="UP000237655"/>
    </source>
</evidence>
<dbReference type="InterPro" id="IPR001387">
    <property type="entry name" value="Cro/C1-type_HTH"/>
</dbReference>
<keyword evidence="3" id="KW-1185">Reference proteome</keyword>
<dbReference type="AlphaFoldDB" id="A0A2S0MTP7"/>
<reference evidence="3" key="1">
    <citation type="submission" date="2018-03" db="EMBL/GenBank/DDBJ databases">
        <title>Genomic analysis of the strain SH-1 isolated from shrimp intestine.</title>
        <authorList>
            <person name="Kim Y.-S."/>
            <person name="Kim S.-E."/>
            <person name="Kim K.-H."/>
        </authorList>
    </citation>
    <scope>NUCLEOTIDE SEQUENCE [LARGE SCALE GENOMIC DNA]</scope>
    <source>
        <strain evidence="3">SH-1</strain>
    </source>
</reference>
<organism evidence="2 3">
    <name type="scientific">Pukyongiella litopenaei</name>
    <dbReference type="NCBI Taxonomy" id="2605946"/>
    <lineage>
        <taxon>Bacteria</taxon>
        <taxon>Pseudomonadati</taxon>
        <taxon>Pseudomonadota</taxon>
        <taxon>Alphaproteobacteria</taxon>
        <taxon>Rhodobacterales</taxon>
        <taxon>Paracoccaceae</taxon>
        <taxon>Pukyongiella</taxon>
    </lineage>
</organism>
<dbReference type="RefSeq" id="WP_106473411.1">
    <property type="nucleotide sequence ID" value="NZ_CP027665.1"/>
</dbReference>
<accession>A0A2S0MTP7</accession>
<dbReference type="Pfam" id="PF13560">
    <property type="entry name" value="HTH_31"/>
    <property type="match status" value="1"/>
</dbReference>
<evidence type="ECO:0000313" key="2">
    <source>
        <dbReference type="EMBL" id="AVO39101.1"/>
    </source>
</evidence>
<name>A0A2S0MTP7_9RHOB</name>
<dbReference type="KEGG" id="thas:C6Y53_16195"/>
<dbReference type="GO" id="GO:0003677">
    <property type="term" value="F:DNA binding"/>
    <property type="evidence" value="ECO:0007669"/>
    <property type="project" value="InterPro"/>
</dbReference>
<dbReference type="Gene3D" id="1.10.260.40">
    <property type="entry name" value="lambda repressor-like DNA-binding domains"/>
    <property type="match status" value="1"/>
</dbReference>